<proteinExistence type="inferred from homology"/>
<evidence type="ECO:0000313" key="8">
    <source>
        <dbReference type="Proteomes" id="UP000036951"/>
    </source>
</evidence>
<dbReference type="Pfam" id="PF00132">
    <property type="entry name" value="Hexapep"/>
    <property type="match status" value="1"/>
</dbReference>
<comment type="function">
    <text evidence="4">Acetyltransferase implicated in the O-acetylation of Nod factors.</text>
</comment>
<dbReference type="GO" id="GO:0005829">
    <property type="term" value="C:cytosol"/>
    <property type="evidence" value="ECO:0007669"/>
    <property type="project" value="TreeGrafter"/>
</dbReference>
<dbReference type="PANTHER" id="PTHR23416">
    <property type="entry name" value="SIALIC ACID SYNTHASE-RELATED"/>
    <property type="match status" value="1"/>
</dbReference>
<evidence type="ECO:0000259" key="6">
    <source>
        <dbReference type="SMART" id="SM01266"/>
    </source>
</evidence>
<evidence type="ECO:0000256" key="1">
    <source>
        <dbReference type="ARBA" id="ARBA00007274"/>
    </source>
</evidence>
<dbReference type="InterPro" id="IPR011004">
    <property type="entry name" value="Trimer_LpxA-like_sf"/>
</dbReference>
<dbReference type="Gene3D" id="2.160.10.10">
    <property type="entry name" value="Hexapeptide repeat proteins"/>
    <property type="match status" value="1"/>
</dbReference>
<dbReference type="PANTHER" id="PTHR23416:SF23">
    <property type="entry name" value="ACETYLTRANSFERASE C18B11.09C-RELATED"/>
    <property type="match status" value="1"/>
</dbReference>
<reference evidence="7 8" key="1">
    <citation type="submission" date="2015-06" db="EMBL/GenBank/DDBJ databases">
        <title>Prevotella sp. 109, sp. nov., a novel member of the family Prevotellaceae isolated from human faeces.</title>
        <authorList>
            <person name="Shkoporov A.N."/>
            <person name="Chaplin A.V."/>
            <person name="Kafarskaia L.I."/>
            <person name="Efimov B.A."/>
        </authorList>
    </citation>
    <scope>NUCLEOTIDE SEQUENCE [LARGE SCALE GENOMIC DNA]</scope>
    <source>
        <strain evidence="7 8">109</strain>
    </source>
</reference>
<dbReference type="RefSeq" id="WP_021853720.1">
    <property type="nucleotide sequence ID" value="NZ_DAWCKJ010000122.1"/>
</dbReference>
<evidence type="ECO:0000256" key="2">
    <source>
        <dbReference type="ARBA" id="ARBA00022679"/>
    </source>
</evidence>
<keyword evidence="3" id="KW-0012">Acyltransferase</keyword>
<evidence type="ECO:0000256" key="4">
    <source>
        <dbReference type="ARBA" id="ARBA00055587"/>
    </source>
</evidence>
<dbReference type="SUPFAM" id="SSF51161">
    <property type="entry name" value="Trimeric LpxA-like enzymes"/>
    <property type="match status" value="1"/>
</dbReference>
<dbReference type="FunFam" id="2.160.10.10:FF:000025">
    <property type="entry name" value="Hexapeptide-repeat containing-acetyltransferase"/>
    <property type="match status" value="1"/>
</dbReference>
<evidence type="ECO:0000313" key="7">
    <source>
        <dbReference type="EMBL" id="KOO68681.1"/>
    </source>
</evidence>
<evidence type="ECO:0000256" key="5">
    <source>
        <dbReference type="ARBA" id="ARBA00067695"/>
    </source>
</evidence>
<name>A0A8E1QZQ6_9BACT</name>
<keyword evidence="8" id="KW-1185">Reference proteome</keyword>
<dbReference type="InterPro" id="IPR051159">
    <property type="entry name" value="Hexapeptide_acetyltransf"/>
</dbReference>
<dbReference type="GO" id="GO:0016407">
    <property type="term" value="F:acetyltransferase activity"/>
    <property type="evidence" value="ECO:0007669"/>
    <property type="project" value="InterPro"/>
</dbReference>
<sequence>MTEFEKMRSSQLYNFSDPEIFKSLDHAKKLCARLQTVTITDDCYREMIEDLIPGIPEDSVVCPPFHCDHGNGITMGRNVFVNYNCVMLDGGRITIGDNVLIGPNCQIYTPQHPMDYVPRRGTIETAYPVTIGEDTWLCGSVIVCPGVTIGKRCIIAAGSVVTKDIPDDSLAAGNPAVVKRRPVVDK</sequence>
<evidence type="ECO:0000256" key="3">
    <source>
        <dbReference type="ARBA" id="ARBA00023315"/>
    </source>
</evidence>
<protein>
    <recommendedName>
        <fullName evidence="5">Nodulation protein L</fullName>
    </recommendedName>
</protein>
<dbReference type="CDD" id="cd03357">
    <property type="entry name" value="LbH_MAT_GAT"/>
    <property type="match status" value="1"/>
</dbReference>
<accession>A0A8E1QZQ6</accession>
<comment type="caution">
    <text evidence="7">The sequence shown here is derived from an EMBL/GenBank/DDBJ whole genome shotgun (WGS) entry which is preliminary data.</text>
</comment>
<comment type="similarity">
    <text evidence="1">Belongs to the transferase hexapeptide repeat family.</text>
</comment>
<dbReference type="Proteomes" id="UP000036951">
    <property type="component" value="Unassembled WGS sequence"/>
</dbReference>
<dbReference type="InterPro" id="IPR024688">
    <property type="entry name" value="Mac_dom"/>
</dbReference>
<keyword evidence="2 7" id="KW-0808">Transferase</keyword>
<dbReference type="Pfam" id="PF14602">
    <property type="entry name" value="Hexapep_2"/>
    <property type="match status" value="1"/>
</dbReference>
<dbReference type="EMBL" id="LFQU01000010">
    <property type="protein sequence ID" value="KOO68681.1"/>
    <property type="molecule type" value="Genomic_DNA"/>
</dbReference>
<dbReference type="InterPro" id="IPR001451">
    <property type="entry name" value="Hexapep"/>
</dbReference>
<organism evidence="7 8">
    <name type="scientific">Xylanibacter rarus</name>
    <dbReference type="NCBI Taxonomy" id="1676614"/>
    <lineage>
        <taxon>Bacteria</taxon>
        <taxon>Pseudomonadati</taxon>
        <taxon>Bacteroidota</taxon>
        <taxon>Bacteroidia</taxon>
        <taxon>Bacteroidales</taxon>
        <taxon>Prevotellaceae</taxon>
        <taxon>Xylanibacter</taxon>
    </lineage>
</organism>
<gene>
    <name evidence="7" type="ORF">ACU52_06675</name>
</gene>
<dbReference type="AlphaFoldDB" id="A0A8E1QZQ6"/>
<dbReference type="SMART" id="SM01266">
    <property type="entry name" value="Mac"/>
    <property type="match status" value="1"/>
</dbReference>
<dbReference type="GO" id="GO:0008374">
    <property type="term" value="F:O-acyltransferase activity"/>
    <property type="evidence" value="ECO:0007669"/>
    <property type="project" value="TreeGrafter"/>
</dbReference>
<dbReference type="Pfam" id="PF12464">
    <property type="entry name" value="Mac"/>
    <property type="match status" value="1"/>
</dbReference>
<dbReference type="OrthoDB" id="9812571at2"/>
<feature type="domain" description="Maltose/galactoside acetyltransferase" evidence="6">
    <location>
        <begin position="4"/>
        <end position="57"/>
    </location>
</feature>